<evidence type="ECO:0000313" key="3">
    <source>
        <dbReference type="EMBL" id="SBT71740.1"/>
    </source>
</evidence>
<accession>A0A1C3KDR2</accession>
<evidence type="ECO:0000256" key="1">
    <source>
        <dbReference type="SAM" id="SignalP"/>
    </source>
</evidence>
<dbReference type="InterPro" id="IPR041396">
    <property type="entry name" value="CyRPA"/>
</dbReference>
<reference evidence="3 4" key="1">
    <citation type="submission" date="2016-06" db="EMBL/GenBank/DDBJ databases">
        <authorList>
            <consortium name="Pathogen Informatics"/>
        </authorList>
    </citation>
    <scope>NUCLEOTIDE SEQUENCE [LARGE SCALE GENOMIC DNA]</scope>
    <source>
        <strain evidence="3">PmlGA01</strain>
    </source>
</reference>
<sequence>MTTPVKVLWILLVWTVCVYKRAHCFYFTVENEPLSENSNIQKCYLEHYVNFKGQIVQVCLDQITSSSITRYNIFINAFNEKRKWERKIKIIDNHTRKMIRYFYSFISNDQLIVIYCFNKNLTQPPYECHRITTTDMQTIKNNEKINLDFKVFETSSLTDYSSDNLQIDNHNYILICGVNNKRNSQGKNTKMFLLCQASSDNAVSWRLFNFQYTNVSSSWSYQRIVPKISGNEIGFKYFSPNISLSKYIKCRYKKENDFECTDVDLVRSNSYMWDIVKVKGYYVSILSNSKKPPCYLYYMYNNTYLIPLEAPKSIGNTYNRGNLFQLDNSRIVYNYMNENGSYTYLLKHNGTNKFCTLLYIKREYMNPGFVKNGNNTYNCKIMYDDLPVQGDERYLTIGAYSRIRNDVRKCFLFRYDDSLEPVSIVHKILLTREYKYIKLYSFYIKKDIENYFMKDMTLECYLGEGFYMTLYINFKNNYILDNTDNNNKNDTINLYNNNLIYYKLPPNTKYEDIMTNTNFPDNTKYIKVNDNNYIFKLPPYIKNKIKTQLFFLNTTSNKIQNKNIIIHEGGKQTNVIGVDFSNRQKICSYGNNTQDNCDKIKINENKIFVNVNTNTNSEIILGLICPVHKKNKNTCFNEIYENKKKKFIRDFFKDYQGLLTVYPKTYLYKPGIIDTYEESTLIMTSQFLENYKSKKDAYNNSFLCKCYANSTNYEITFNLE</sequence>
<dbReference type="Pfam" id="PF18638">
    <property type="entry name" value="CyRPA"/>
    <property type="match status" value="1"/>
</dbReference>
<gene>
    <name evidence="3" type="primary">PSOP12</name>
    <name evidence="3" type="ORF">PMLGA01_100022100</name>
</gene>
<dbReference type="EMBL" id="LT594498">
    <property type="protein sequence ID" value="SBT71740.1"/>
    <property type="molecule type" value="Genomic_DNA"/>
</dbReference>
<dbReference type="AlphaFoldDB" id="A0A1C3KDR2"/>
<name>A0A1C3KDR2_PLAMA</name>
<dbReference type="InterPro" id="IPR010884">
    <property type="entry name" value="6_CYS_dom"/>
</dbReference>
<feature type="signal peptide" evidence="1">
    <location>
        <begin position="1"/>
        <end position="24"/>
    </location>
</feature>
<evidence type="ECO:0000313" key="4">
    <source>
        <dbReference type="Proteomes" id="UP000219799"/>
    </source>
</evidence>
<organism evidence="3 4">
    <name type="scientific">Plasmodium malariae</name>
    <dbReference type="NCBI Taxonomy" id="5858"/>
    <lineage>
        <taxon>Eukaryota</taxon>
        <taxon>Sar</taxon>
        <taxon>Alveolata</taxon>
        <taxon>Apicomplexa</taxon>
        <taxon>Aconoidasida</taxon>
        <taxon>Haemosporida</taxon>
        <taxon>Plasmodiidae</taxon>
        <taxon>Plasmodium</taxon>
        <taxon>Plasmodium (Plasmodium)</taxon>
    </lineage>
</organism>
<dbReference type="PROSITE" id="PS51701">
    <property type="entry name" value="6_CYS"/>
    <property type="match status" value="1"/>
</dbReference>
<protein>
    <submittedName>
        <fullName evidence="3">Secreted ookinete protein, putative</fullName>
    </submittedName>
</protein>
<dbReference type="Proteomes" id="UP000219799">
    <property type="component" value="Chromosome 10"/>
</dbReference>
<feature type="domain" description="6-Cys" evidence="2">
    <location>
        <begin position="583"/>
        <end position="720"/>
    </location>
</feature>
<evidence type="ECO:0000259" key="2">
    <source>
        <dbReference type="PROSITE" id="PS51701"/>
    </source>
</evidence>
<dbReference type="VEuPathDB" id="PlasmoDB:PmUG01_10030900"/>
<keyword evidence="1" id="KW-0732">Signal</keyword>
<proteinExistence type="predicted"/>
<feature type="chain" id="PRO_5008677691" evidence="1">
    <location>
        <begin position="25"/>
        <end position="720"/>
    </location>
</feature>